<reference evidence="4 5" key="1">
    <citation type="submission" date="2015-07" db="EMBL/GenBank/DDBJ databases">
        <title>Complete genome sequence of Mycobacterium goodii X7B, a facultative thermophilic biodesulfurizing bacterium.</title>
        <authorList>
            <person name="Yu B."/>
            <person name="Li F."/>
            <person name="Xu P."/>
        </authorList>
    </citation>
    <scope>NUCLEOTIDE SEQUENCE [LARGE SCALE GENOMIC DNA]</scope>
    <source>
        <strain evidence="4 5">X7B</strain>
    </source>
</reference>
<dbReference type="Gene3D" id="1.10.10.60">
    <property type="entry name" value="Homeodomain-like"/>
    <property type="match status" value="1"/>
</dbReference>
<protein>
    <recommendedName>
        <fullName evidence="3">HTH tetR-type domain-containing protein</fullName>
    </recommendedName>
</protein>
<dbReference type="InterPro" id="IPR050109">
    <property type="entry name" value="HTH-type_TetR-like_transc_reg"/>
</dbReference>
<dbReference type="EMBL" id="CP012150">
    <property type="protein sequence ID" value="AKS31545.1"/>
    <property type="molecule type" value="Genomic_DNA"/>
</dbReference>
<feature type="DNA-binding region" description="H-T-H motif" evidence="2">
    <location>
        <begin position="27"/>
        <end position="46"/>
    </location>
</feature>
<proteinExistence type="predicted"/>
<dbReference type="PROSITE" id="PS50977">
    <property type="entry name" value="HTH_TETR_2"/>
    <property type="match status" value="1"/>
</dbReference>
<dbReference type="InterPro" id="IPR001647">
    <property type="entry name" value="HTH_TetR"/>
</dbReference>
<dbReference type="Gene3D" id="1.10.357.10">
    <property type="entry name" value="Tetracycline Repressor, domain 2"/>
    <property type="match status" value="1"/>
</dbReference>
<evidence type="ECO:0000313" key="5">
    <source>
        <dbReference type="Proteomes" id="UP000062255"/>
    </source>
</evidence>
<dbReference type="PANTHER" id="PTHR30055">
    <property type="entry name" value="HTH-TYPE TRANSCRIPTIONAL REGULATOR RUTR"/>
    <property type="match status" value="1"/>
</dbReference>
<dbReference type="GO" id="GO:0000976">
    <property type="term" value="F:transcription cis-regulatory region binding"/>
    <property type="evidence" value="ECO:0007669"/>
    <property type="project" value="TreeGrafter"/>
</dbReference>
<evidence type="ECO:0000313" key="4">
    <source>
        <dbReference type="EMBL" id="AKS31545.1"/>
    </source>
</evidence>
<dbReference type="STRING" id="134601.AFA91_06265"/>
<dbReference type="KEGG" id="mgo:AFA91_06265"/>
<sequence>MSERSPRERLIAAAIELFDELGFDAVSVDAIAQRAGVGRTTLFRLFGSKEGLVFPDHETLLNRVQLRLSASTADTALTAVVEAARLVFVHYLEEGELARARWRLTSSVPALRDREVASVERYVRVFRRYLFEHLPDGPNAALRAELLATAVVATHNHVLRRWLRAESSQPLDDFSAAMSTTLDLFGRVPERSTAVMIFETDEPLELVLPRVRKALGKTETESAT</sequence>
<dbReference type="Pfam" id="PF00440">
    <property type="entry name" value="TetR_N"/>
    <property type="match status" value="1"/>
</dbReference>
<name>A0A0K0X283_MYCGD</name>
<evidence type="ECO:0000259" key="3">
    <source>
        <dbReference type="PROSITE" id="PS50977"/>
    </source>
</evidence>
<dbReference type="Proteomes" id="UP000062255">
    <property type="component" value="Chromosome"/>
</dbReference>
<dbReference type="SUPFAM" id="SSF46689">
    <property type="entry name" value="Homeodomain-like"/>
    <property type="match status" value="1"/>
</dbReference>
<dbReference type="GO" id="GO:0003700">
    <property type="term" value="F:DNA-binding transcription factor activity"/>
    <property type="evidence" value="ECO:0007669"/>
    <property type="project" value="TreeGrafter"/>
</dbReference>
<dbReference type="OrthoDB" id="9785164at2"/>
<evidence type="ECO:0000256" key="1">
    <source>
        <dbReference type="ARBA" id="ARBA00023125"/>
    </source>
</evidence>
<accession>A0A0K0X283</accession>
<keyword evidence="1 2" id="KW-0238">DNA-binding</keyword>
<gene>
    <name evidence="4" type="ORF">AFA91_06265</name>
</gene>
<dbReference type="PATRIC" id="fig|134601.6.peg.1301"/>
<organism evidence="4 5">
    <name type="scientific">Mycolicibacterium goodii</name>
    <name type="common">Mycobacterium goodii</name>
    <dbReference type="NCBI Taxonomy" id="134601"/>
    <lineage>
        <taxon>Bacteria</taxon>
        <taxon>Bacillati</taxon>
        <taxon>Actinomycetota</taxon>
        <taxon>Actinomycetes</taxon>
        <taxon>Mycobacteriales</taxon>
        <taxon>Mycobacteriaceae</taxon>
        <taxon>Mycolicibacterium</taxon>
    </lineage>
</organism>
<dbReference type="InterPro" id="IPR009057">
    <property type="entry name" value="Homeodomain-like_sf"/>
</dbReference>
<dbReference type="AlphaFoldDB" id="A0A0K0X283"/>
<evidence type="ECO:0000256" key="2">
    <source>
        <dbReference type="PROSITE-ProRule" id="PRU00335"/>
    </source>
</evidence>
<dbReference type="PRINTS" id="PR00455">
    <property type="entry name" value="HTHTETR"/>
</dbReference>
<dbReference type="PANTHER" id="PTHR30055:SF226">
    <property type="entry name" value="HTH-TYPE TRANSCRIPTIONAL REGULATOR PKSA"/>
    <property type="match status" value="1"/>
</dbReference>
<feature type="domain" description="HTH tetR-type" evidence="3">
    <location>
        <begin position="4"/>
        <end position="64"/>
    </location>
</feature>